<dbReference type="RefSeq" id="YP_009480764.1">
    <property type="nucleotide sequence ID" value="NC_037665.1"/>
</dbReference>
<name>A0A2U7UE75_9VIRU</name>
<dbReference type="GeneID" id="36841223"/>
<dbReference type="InterPro" id="IPR003409">
    <property type="entry name" value="MORN"/>
</dbReference>
<evidence type="ECO:0000313" key="2">
    <source>
        <dbReference type="EMBL" id="AVK76768.1"/>
    </source>
</evidence>
<dbReference type="SUPFAM" id="SSF82185">
    <property type="entry name" value="Histone H3 K4-specific methyltransferase SET7/9 N-terminal domain"/>
    <property type="match status" value="1"/>
</dbReference>
<organism evidence="2">
    <name type="scientific">Pandoravirus macleodensis</name>
    <dbReference type="NCBI Taxonomy" id="2107707"/>
    <lineage>
        <taxon>Viruses</taxon>
        <taxon>Pandoravirus</taxon>
    </lineage>
</organism>
<evidence type="ECO:0000256" key="1">
    <source>
        <dbReference type="ARBA" id="ARBA00022737"/>
    </source>
</evidence>
<dbReference type="KEGG" id="vg:36841223"/>
<dbReference type="Pfam" id="PF02493">
    <property type="entry name" value="MORN"/>
    <property type="match status" value="3"/>
</dbReference>
<accession>A0A2U7UE75</accession>
<reference evidence="2" key="1">
    <citation type="journal article" date="2018" name="Nat. Commun.">
        <title>Diversity and evolution of the emerging Pandoraviridae family.</title>
        <authorList>
            <person name="Legendre M."/>
            <person name="Fabre E."/>
            <person name="Poirot O."/>
            <person name="Jeudy S."/>
            <person name="Lartigue A."/>
            <person name="Alempic J.M."/>
            <person name="Beucher L."/>
            <person name="Philippe N."/>
            <person name="Bertaux L."/>
            <person name="Christo-Foroux E."/>
            <person name="Labadie K."/>
            <person name="Coute Y."/>
            <person name="Abergel C."/>
            <person name="Claverie J.M."/>
        </authorList>
    </citation>
    <scope>NUCLEOTIDE SEQUENCE [LARGE SCALE GENOMIC DNA]</scope>
    <source>
        <strain evidence="2">Macleodensis</strain>
    </source>
</reference>
<gene>
    <name evidence="2" type="ORF">pmac_cds_80</name>
</gene>
<sequence>MDMTDGDFVVGTVFAQCEPAHKDILGRDHVQTVDDKDEIIADNNDNSSNEQENDDDLLFYDDDDDVQDGTLGEAHETSCRRAYVAAHGPGVPVFLMGARRRAGKDWAWLLAASSGDPARGQAAVGRVDYGPYRFYVGDVDARGLPDGYGAMVYTRTDVVVCVPDTKYEESAKTARYIPHSWPAPSTLLKWHEGFWRAGQRQGEGVNVCLEYRVAMEGCWRDDLFDGYGVRVYGRGRWTLLPDGSGNGRWSGGDTWRHCGHWRGGERHGTGVLTGAEQAQPFRAIWLSGVVARDARESIHLAAPSSCPRP</sequence>
<dbReference type="EMBL" id="MG011691">
    <property type="protein sequence ID" value="AVK76768.1"/>
    <property type="molecule type" value="Genomic_DNA"/>
</dbReference>
<keyword evidence="1" id="KW-0677">Repeat</keyword>
<dbReference type="Proteomes" id="UP000249758">
    <property type="component" value="Segment"/>
</dbReference>
<protein>
    <submittedName>
        <fullName evidence="2">Morn repeat incomplete domain containing protein</fullName>
    </submittedName>
</protein>
<proteinExistence type="predicted"/>